<dbReference type="Gene3D" id="3.40.30.10">
    <property type="entry name" value="Glutaredoxin"/>
    <property type="match status" value="1"/>
</dbReference>
<dbReference type="InParanoid" id="A0A1Y2GVS6"/>
<dbReference type="OrthoDB" id="414243at2759"/>
<dbReference type="InterPro" id="IPR010987">
    <property type="entry name" value="Glutathione-S-Trfase_C-like"/>
</dbReference>
<dbReference type="PANTHER" id="PTHR11571:SF150">
    <property type="entry name" value="GLUTATHIONE S-TRANSFERASE"/>
    <property type="match status" value="1"/>
</dbReference>
<evidence type="ECO:0000259" key="2">
    <source>
        <dbReference type="PROSITE" id="PS50405"/>
    </source>
</evidence>
<keyword evidence="4" id="KW-1185">Reference proteome</keyword>
<dbReference type="SUPFAM" id="SSF47616">
    <property type="entry name" value="GST C-terminal domain-like"/>
    <property type="match status" value="1"/>
</dbReference>
<dbReference type="InterPro" id="IPR036282">
    <property type="entry name" value="Glutathione-S-Trfase_C_sf"/>
</dbReference>
<dbReference type="InterPro" id="IPR040079">
    <property type="entry name" value="Glutathione_S-Trfase"/>
</dbReference>
<evidence type="ECO:0000259" key="1">
    <source>
        <dbReference type="PROSITE" id="PS50404"/>
    </source>
</evidence>
<dbReference type="EMBL" id="MCFF01000007">
    <property type="protein sequence ID" value="ORZ26406.1"/>
    <property type="molecule type" value="Genomic_DNA"/>
</dbReference>
<name>A0A1Y2GVS6_9FUNG</name>
<evidence type="ECO:0008006" key="5">
    <source>
        <dbReference type="Google" id="ProtNLM"/>
    </source>
</evidence>
<dbReference type="InterPro" id="IPR050213">
    <property type="entry name" value="GST_superfamily"/>
</dbReference>
<dbReference type="Proteomes" id="UP000193648">
    <property type="component" value="Unassembled WGS sequence"/>
</dbReference>
<dbReference type="PROSITE" id="PS50404">
    <property type="entry name" value="GST_NTER"/>
    <property type="match status" value="1"/>
</dbReference>
<accession>A0A1Y2GVS6</accession>
<dbReference type="InterPro" id="IPR036249">
    <property type="entry name" value="Thioredoxin-like_sf"/>
</dbReference>
<dbReference type="STRING" id="64571.A0A1Y2GVS6"/>
<gene>
    <name evidence="3" type="ORF">BCR41DRAFT_419925</name>
</gene>
<evidence type="ECO:0000313" key="3">
    <source>
        <dbReference type="EMBL" id="ORZ26406.1"/>
    </source>
</evidence>
<dbReference type="InterPro" id="IPR004046">
    <property type="entry name" value="GST_C"/>
</dbReference>
<sequence length="252" mass="28671">MILPKEISYEVKKESTKFQVFYFSFHGLGACPRALLCFGGEGIQWENKLTTMEKWPQDKTTTPTGYVPVLIETDLKTNTTIEIPESLAMERYLAAKFGLLGDNAREQTLNDIFYAQAVMLNTKFVDKVFWTFEEVRVKSLNQLLESTLPDWVKLCEKHLMENGNTGHFVDNKFTLADIKTAVVLDTFLGLDSEKVLGPISSPGLWKLKETVDTHPVYAAWRKSEEYKIFDSETQASVGTLMSFNLSKSHIFT</sequence>
<comment type="caution">
    <text evidence="3">The sequence shown here is derived from an EMBL/GenBank/DDBJ whole genome shotgun (WGS) entry which is preliminary data.</text>
</comment>
<dbReference type="InterPro" id="IPR004045">
    <property type="entry name" value="Glutathione_S-Trfase_N"/>
</dbReference>
<dbReference type="Pfam" id="PF14497">
    <property type="entry name" value="GST_C_3"/>
    <property type="match status" value="1"/>
</dbReference>
<dbReference type="PANTHER" id="PTHR11571">
    <property type="entry name" value="GLUTATHIONE S-TRANSFERASE"/>
    <property type="match status" value="1"/>
</dbReference>
<dbReference type="RefSeq" id="XP_021884171.1">
    <property type="nucleotide sequence ID" value="XM_022029828.1"/>
</dbReference>
<feature type="domain" description="GST N-terminal" evidence="1">
    <location>
        <begin position="18"/>
        <end position="101"/>
    </location>
</feature>
<organism evidence="3 4">
    <name type="scientific">Lobosporangium transversale</name>
    <dbReference type="NCBI Taxonomy" id="64571"/>
    <lineage>
        <taxon>Eukaryota</taxon>
        <taxon>Fungi</taxon>
        <taxon>Fungi incertae sedis</taxon>
        <taxon>Mucoromycota</taxon>
        <taxon>Mortierellomycotina</taxon>
        <taxon>Mortierellomycetes</taxon>
        <taxon>Mortierellales</taxon>
        <taxon>Mortierellaceae</taxon>
        <taxon>Lobosporangium</taxon>
    </lineage>
</organism>
<dbReference type="PROSITE" id="PS51257">
    <property type="entry name" value="PROKAR_LIPOPROTEIN"/>
    <property type="match status" value="1"/>
</dbReference>
<proteinExistence type="predicted"/>
<dbReference type="Gene3D" id="1.20.1050.10">
    <property type="match status" value="1"/>
</dbReference>
<dbReference type="SUPFAM" id="SSF52833">
    <property type="entry name" value="Thioredoxin-like"/>
    <property type="match status" value="1"/>
</dbReference>
<reference evidence="3 4" key="1">
    <citation type="submission" date="2016-07" db="EMBL/GenBank/DDBJ databases">
        <title>Pervasive Adenine N6-methylation of Active Genes in Fungi.</title>
        <authorList>
            <consortium name="DOE Joint Genome Institute"/>
            <person name="Mondo S.J."/>
            <person name="Dannebaum R.O."/>
            <person name="Kuo R.C."/>
            <person name="Labutti K."/>
            <person name="Haridas S."/>
            <person name="Kuo A."/>
            <person name="Salamov A."/>
            <person name="Ahrendt S.R."/>
            <person name="Lipzen A."/>
            <person name="Sullivan W."/>
            <person name="Andreopoulos W.B."/>
            <person name="Clum A."/>
            <person name="Lindquist E."/>
            <person name="Daum C."/>
            <person name="Ramamoorthy G.K."/>
            <person name="Gryganskyi A."/>
            <person name="Culley D."/>
            <person name="Magnuson J.K."/>
            <person name="James T.Y."/>
            <person name="O'Malley M.A."/>
            <person name="Stajich J.E."/>
            <person name="Spatafora J.W."/>
            <person name="Visel A."/>
            <person name="Grigoriev I.V."/>
        </authorList>
    </citation>
    <scope>NUCLEOTIDE SEQUENCE [LARGE SCALE GENOMIC DNA]</scope>
    <source>
        <strain evidence="3 4">NRRL 3116</strain>
    </source>
</reference>
<dbReference type="GO" id="GO:0004364">
    <property type="term" value="F:glutathione transferase activity"/>
    <property type="evidence" value="ECO:0007669"/>
    <property type="project" value="TreeGrafter"/>
</dbReference>
<dbReference type="SFLD" id="SFLDS00019">
    <property type="entry name" value="Glutathione_Transferase_(cytos"/>
    <property type="match status" value="1"/>
</dbReference>
<dbReference type="GO" id="GO:0006749">
    <property type="term" value="P:glutathione metabolic process"/>
    <property type="evidence" value="ECO:0007669"/>
    <property type="project" value="TreeGrafter"/>
</dbReference>
<protein>
    <recommendedName>
        <fullName evidence="5">Glutathione S-transferase</fullName>
    </recommendedName>
</protein>
<dbReference type="PROSITE" id="PS50405">
    <property type="entry name" value="GST_CTER"/>
    <property type="match status" value="1"/>
</dbReference>
<dbReference type="GeneID" id="33571671"/>
<evidence type="ECO:0000313" key="4">
    <source>
        <dbReference type="Proteomes" id="UP000193648"/>
    </source>
</evidence>
<dbReference type="AlphaFoldDB" id="A0A1Y2GVS6"/>
<feature type="domain" description="GST C-terminal" evidence="2">
    <location>
        <begin position="103"/>
        <end position="235"/>
    </location>
</feature>